<dbReference type="Proteomes" id="UP000243670">
    <property type="component" value="Nucleomorph 1"/>
</dbReference>
<feature type="transmembrane region" description="Helical" evidence="1">
    <location>
        <begin position="20"/>
        <end position="37"/>
    </location>
</feature>
<keyword evidence="2" id="KW-0542">Nucleomorph</keyword>
<feature type="transmembrane region" description="Helical" evidence="1">
    <location>
        <begin position="67"/>
        <end position="86"/>
    </location>
</feature>
<gene>
    <name evidence="3" type="ORF">LSP00402_LOCUS19729</name>
    <name evidence="4" type="ORF">LSP00402_LOCUS19730</name>
    <name evidence="5" type="ORF">LSP00402_LOCUS19731</name>
    <name evidence="6" type="ORF">LSP00402_LOCUS19732</name>
    <name evidence="2" type="ORF">M951_chr1141</name>
</gene>
<keyword evidence="1" id="KW-0472">Membrane</keyword>
<evidence type="ECO:0000313" key="2">
    <source>
        <dbReference type="EMBL" id="AIB09621.1"/>
    </source>
</evidence>
<evidence type="ECO:0000313" key="3">
    <source>
        <dbReference type="EMBL" id="CAD9775726.1"/>
    </source>
</evidence>
<organism evidence="2 7">
    <name type="scientific">Lotharella oceanica</name>
    <dbReference type="NCBI Taxonomy" id="641309"/>
    <lineage>
        <taxon>Eukaryota</taxon>
        <taxon>Sar</taxon>
        <taxon>Rhizaria</taxon>
        <taxon>Cercozoa</taxon>
        <taxon>Chlorarachniophyceae</taxon>
        <taxon>Lotharella</taxon>
    </lineage>
</organism>
<sequence>MISDINSFKLLLPRYVNTFIHNKLLLFCSMNIISIINKDKNFIIKLKINIINYLLLSKTIYNKFKSIQFLILVTLYQYLCITKWILTYAHKNHIISKRLITQLWYKDFFDVKKFNLFPFNYLAVNNILFFNKYDYLHNKKKLLKKYCIFLYLITSEHNIYTILLITVDTRHIFLNNVLVNKFSKINRQKNSLTKRKNTININKFSGILQCPFFNYYSEKIKKIVYGRSVLLLSDVWDNSNKSILIKEIGIKMKNAILFFNLLKFLSKHLPKSYTLNFIINFNNIISQNFLALNKNQTIFFFFSLIDDTVGIILKNYYFYVRILIFKQYYLVKSLLEISSKAINKNIIFIKSRIYDCLSFKCKLKNKYILLHHGNNICLTHLILYLRNFTIFKRKSKIFIIDKDSILLVQNYKMKPRSESFKNLKCLY</sequence>
<dbReference type="EMBL" id="CP006627">
    <property type="protein sequence ID" value="AIB09621.1"/>
    <property type="molecule type" value="Genomic_DNA"/>
</dbReference>
<dbReference type="EMBL" id="HBHP01032023">
    <property type="protein sequence ID" value="CAD9775727.1"/>
    <property type="molecule type" value="Transcribed_RNA"/>
</dbReference>
<evidence type="ECO:0000313" key="5">
    <source>
        <dbReference type="EMBL" id="CAD9775728.1"/>
    </source>
</evidence>
<proteinExistence type="predicted"/>
<geneLocation type="nucleomorph" evidence="2"/>
<evidence type="ECO:0000313" key="7">
    <source>
        <dbReference type="Proteomes" id="UP000243670"/>
    </source>
</evidence>
<reference evidence="3" key="2">
    <citation type="submission" date="2021-01" db="EMBL/GenBank/DDBJ databases">
        <authorList>
            <person name="Corre E."/>
            <person name="Pelletier E."/>
            <person name="Niang G."/>
            <person name="Scheremetjew M."/>
            <person name="Finn R."/>
            <person name="Kale V."/>
            <person name="Holt S."/>
            <person name="Cochrane G."/>
            <person name="Meng A."/>
            <person name="Brown T."/>
            <person name="Cohen L."/>
        </authorList>
    </citation>
    <scope>NUCLEOTIDE SEQUENCE</scope>
    <source>
        <strain evidence="3">CCMP622</strain>
    </source>
</reference>
<evidence type="ECO:0000313" key="6">
    <source>
        <dbReference type="EMBL" id="CAD9775729.1"/>
    </source>
</evidence>
<dbReference type="AlphaFoldDB" id="A0A060D6L3"/>
<keyword evidence="1" id="KW-0812">Transmembrane</keyword>
<name>A0A060D6L3_9EUKA</name>
<dbReference type="EMBL" id="HBHP01032025">
    <property type="protein sequence ID" value="CAD9775729.1"/>
    <property type="molecule type" value="Transcribed_RNA"/>
</dbReference>
<keyword evidence="1" id="KW-1133">Transmembrane helix</keyword>
<protein>
    <submittedName>
        <fullName evidence="2">Uncharacterized protein</fullName>
    </submittedName>
</protein>
<dbReference type="EMBL" id="HBHP01032022">
    <property type="protein sequence ID" value="CAD9775726.1"/>
    <property type="molecule type" value="Transcribed_RNA"/>
</dbReference>
<evidence type="ECO:0000313" key="4">
    <source>
        <dbReference type="EMBL" id="CAD9775727.1"/>
    </source>
</evidence>
<dbReference type="EMBL" id="HBHP01032024">
    <property type="protein sequence ID" value="CAD9775728.1"/>
    <property type="molecule type" value="Transcribed_RNA"/>
</dbReference>
<accession>A0A060D6L3</accession>
<evidence type="ECO:0000256" key="1">
    <source>
        <dbReference type="SAM" id="Phobius"/>
    </source>
</evidence>
<reference evidence="2 7" key="1">
    <citation type="journal article" date="2014" name="BMC Genomics">
        <title>Nucleomorph and plastid genome sequences of the chlorarachniophyte Lotharella oceanica: convergent reductive evolution and frequent recombination in nucleomorph-bearing algae.</title>
        <authorList>
            <person name="Tanifuji G."/>
            <person name="Onodera N.T."/>
            <person name="Brown M.W."/>
            <person name="Curtis B.A."/>
            <person name="Roger A.J."/>
            <person name="Ka-Shu Wong G."/>
            <person name="Melkonian M."/>
            <person name="Archibald J.M."/>
        </authorList>
    </citation>
    <scope>NUCLEOTIDE SEQUENCE [LARGE SCALE GENOMIC DNA]</scope>
    <source>
        <strain evidence="2 7">CCMP622</strain>
    </source>
</reference>